<protein>
    <recommendedName>
        <fullName evidence="5">GTP-binding protein</fullName>
    </recommendedName>
</protein>
<dbReference type="PROSITE" id="PS51419">
    <property type="entry name" value="RAB"/>
    <property type="match status" value="1"/>
</dbReference>
<proteinExistence type="predicted"/>
<dbReference type="GO" id="GO:0003924">
    <property type="term" value="F:GTPase activity"/>
    <property type="evidence" value="ECO:0007669"/>
    <property type="project" value="InterPro"/>
</dbReference>
<dbReference type="SMART" id="SM00173">
    <property type="entry name" value="RAS"/>
    <property type="match status" value="1"/>
</dbReference>
<dbReference type="SUPFAM" id="SSF52540">
    <property type="entry name" value="P-loop containing nucleoside triphosphate hydrolases"/>
    <property type="match status" value="1"/>
</dbReference>
<evidence type="ECO:0000313" key="4">
    <source>
        <dbReference type="EMBL" id="GAJ08395.1"/>
    </source>
</evidence>
<dbReference type="GO" id="GO:0005525">
    <property type="term" value="F:GTP binding"/>
    <property type="evidence" value="ECO:0007669"/>
    <property type="project" value="UniProtKB-KW"/>
</dbReference>
<dbReference type="InterPro" id="IPR005225">
    <property type="entry name" value="Small_GTP-bd"/>
</dbReference>
<comment type="caution">
    <text evidence="4">The sequence shown here is derived from an EMBL/GenBank/DDBJ whole genome shotgun (WGS) entry which is preliminary data.</text>
</comment>
<evidence type="ECO:0000256" key="3">
    <source>
        <dbReference type="ARBA" id="ARBA00023288"/>
    </source>
</evidence>
<dbReference type="AlphaFoldDB" id="X1VK75"/>
<dbReference type="SMART" id="SM00174">
    <property type="entry name" value="RHO"/>
    <property type="match status" value="1"/>
</dbReference>
<dbReference type="PANTHER" id="PTHR47980">
    <property type="entry name" value="LD44762P"/>
    <property type="match status" value="1"/>
</dbReference>
<gene>
    <name evidence="4" type="ORF">S12H4_48973</name>
</gene>
<evidence type="ECO:0000256" key="1">
    <source>
        <dbReference type="ARBA" id="ARBA00022741"/>
    </source>
</evidence>
<dbReference type="InterPro" id="IPR050305">
    <property type="entry name" value="Small_GTPase_Rab"/>
</dbReference>
<sequence length="138" mass="15957">MIWDFAGEEKFRFIFPQYVYGAMGGILMYDITNYSTFSHIQEWLAILKETNQNFPLILLGGKSDLDDKREIPWKLGMTAADSMGMIEFVECSSKTGENVDETFGTLARIMLNIIIWLFKSFVCSFNPIFSFFSEIDRN</sequence>
<dbReference type="PROSITE" id="PS51421">
    <property type="entry name" value="RAS"/>
    <property type="match status" value="1"/>
</dbReference>
<dbReference type="SMART" id="SM00175">
    <property type="entry name" value="RAB"/>
    <property type="match status" value="1"/>
</dbReference>
<keyword evidence="1" id="KW-0547">Nucleotide-binding</keyword>
<accession>X1VK75</accession>
<dbReference type="CDD" id="cd00154">
    <property type="entry name" value="Rab"/>
    <property type="match status" value="1"/>
</dbReference>
<evidence type="ECO:0000256" key="2">
    <source>
        <dbReference type="ARBA" id="ARBA00023134"/>
    </source>
</evidence>
<dbReference type="PRINTS" id="PR00449">
    <property type="entry name" value="RASTRNSFRMNG"/>
</dbReference>
<reference evidence="4" key="1">
    <citation type="journal article" date="2014" name="Front. Microbiol.">
        <title>High frequency of phylogenetically diverse reductive dehalogenase-homologous genes in deep subseafloor sedimentary metagenomes.</title>
        <authorList>
            <person name="Kawai M."/>
            <person name="Futagami T."/>
            <person name="Toyoda A."/>
            <person name="Takaki Y."/>
            <person name="Nishi S."/>
            <person name="Hori S."/>
            <person name="Arai W."/>
            <person name="Tsubouchi T."/>
            <person name="Morono Y."/>
            <person name="Uchiyama I."/>
            <person name="Ito T."/>
            <person name="Fujiyama A."/>
            <person name="Inagaki F."/>
            <person name="Takami H."/>
        </authorList>
    </citation>
    <scope>NUCLEOTIDE SEQUENCE</scope>
    <source>
        <strain evidence="4">Expedition CK06-06</strain>
    </source>
</reference>
<dbReference type="InterPro" id="IPR001806">
    <property type="entry name" value="Small_GTPase"/>
</dbReference>
<organism evidence="4">
    <name type="scientific">marine sediment metagenome</name>
    <dbReference type="NCBI Taxonomy" id="412755"/>
    <lineage>
        <taxon>unclassified sequences</taxon>
        <taxon>metagenomes</taxon>
        <taxon>ecological metagenomes</taxon>
    </lineage>
</organism>
<evidence type="ECO:0008006" key="5">
    <source>
        <dbReference type="Google" id="ProtNLM"/>
    </source>
</evidence>
<dbReference type="NCBIfam" id="TIGR00231">
    <property type="entry name" value="small_GTP"/>
    <property type="match status" value="1"/>
</dbReference>
<dbReference type="Gene3D" id="3.40.50.300">
    <property type="entry name" value="P-loop containing nucleotide triphosphate hydrolases"/>
    <property type="match status" value="1"/>
</dbReference>
<name>X1VK75_9ZZZZ</name>
<dbReference type="EMBL" id="BARW01030665">
    <property type="protein sequence ID" value="GAJ08395.1"/>
    <property type="molecule type" value="Genomic_DNA"/>
</dbReference>
<dbReference type="InterPro" id="IPR027417">
    <property type="entry name" value="P-loop_NTPase"/>
</dbReference>
<keyword evidence="3" id="KW-0449">Lipoprotein</keyword>
<keyword evidence="2" id="KW-0342">GTP-binding</keyword>
<dbReference type="Pfam" id="PF00071">
    <property type="entry name" value="Ras"/>
    <property type="match status" value="1"/>
</dbReference>